<protein>
    <submittedName>
        <fullName evidence="2">Uncharacterized protein</fullName>
    </submittedName>
</protein>
<organism evidence="2 3">
    <name type="scientific">Lactobacillus crispatus FB077-07</name>
    <dbReference type="NCBI Taxonomy" id="883092"/>
    <lineage>
        <taxon>Bacteria</taxon>
        <taxon>Bacillati</taxon>
        <taxon>Bacillota</taxon>
        <taxon>Bacilli</taxon>
        <taxon>Lactobacillales</taxon>
        <taxon>Lactobacillaceae</taxon>
        <taxon>Lactobacillus</taxon>
    </lineage>
</organism>
<dbReference type="Proteomes" id="UP000004722">
    <property type="component" value="Unassembled WGS sequence"/>
</dbReference>
<proteinExistence type="predicted"/>
<evidence type="ECO:0000313" key="3">
    <source>
        <dbReference type="Proteomes" id="UP000004722"/>
    </source>
</evidence>
<reference evidence="2 3" key="1">
    <citation type="submission" date="2012-07" db="EMBL/GenBank/DDBJ databases">
        <title>The Genome Sequence of Lactobacillus crispatus FB077-07.</title>
        <authorList>
            <consortium name="The Broad Institute Genome Sequencing Platform"/>
            <person name="Earl A."/>
            <person name="Ward D."/>
            <person name="Feldgarden M."/>
            <person name="Gevers D."/>
            <person name="Saerens B."/>
            <person name="Vaneechoutte M."/>
            <person name="Walker B."/>
            <person name="Young S.K."/>
            <person name="Zeng Q."/>
            <person name="Gargeya S."/>
            <person name="Fitzgerald M."/>
            <person name="Haas B."/>
            <person name="Abouelleil A."/>
            <person name="Alvarado L."/>
            <person name="Arachchi H.M."/>
            <person name="Berlin A.M."/>
            <person name="Chapman S.B."/>
            <person name="Goldberg J."/>
            <person name="Griggs A."/>
            <person name="Gujja S."/>
            <person name="Hansen M."/>
            <person name="Howarth C."/>
            <person name="Imamovic A."/>
            <person name="Larimer J."/>
            <person name="McCowen C."/>
            <person name="Montmayeur A."/>
            <person name="Murphy C."/>
            <person name="Neiman D."/>
            <person name="Pearson M."/>
            <person name="Priest M."/>
            <person name="Roberts A."/>
            <person name="Saif S."/>
            <person name="Shea T."/>
            <person name="Sisk P."/>
            <person name="Sykes S."/>
            <person name="Wortman J."/>
            <person name="Nusbaum C."/>
            <person name="Birren B."/>
        </authorList>
    </citation>
    <scope>NUCLEOTIDE SEQUENCE [LARGE SCALE GENOMIC DNA]</scope>
    <source>
        <strain evidence="2 3">FB077-07</strain>
    </source>
</reference>
<accession>K1M467</accession>
<evidence type="ECO:0000256" key="1">
    <source>
        <dbReference type="SAM" id="Phobius"/>
    </source>
</evidence>
<keyword evidence="1" id="KW-0812">Transmembrane</keyword>
<keyword evidence="1" id="KW-0472">Membrane</keyword>
<sequence length="205" mass="22932">MSDRYSHKRPQNNLPNIVIIVTVALTVLMIIACIYMWHNSQKQKALAEQYARQYTQLQEKEANLKPDVTAITSGKFDLQGSEKSLAKDYTVLIKALFGDASAKAVKNAENSYLNHFGTDGWHDLKEIAFANPNSLVATANSDTKITFKDFSLKDQTIKIVIYTRFSVPKSKSSAGYGIAYITTTYNFKTHTARDTTVQSSFADDN</sequence>
<feature type="transmembrane region" description="Helical" evidence="1">
    <location>
        <begin position="17"/>
        <end position="37"/>
    </location>
</feature>
<dbReference type="HOGENOM" id="CLU_1341839_0_0_9"/>
<gene>
    <name evidence="2" type="ORF">HMPREF9249_02404</name>
</gene>
<dbReference type="OrthoDB" id="9890839at2"/>
<dbReference type="AlphaFoldDB" id="K1M467"/>
<comment type="caution">
    <text evidence="2">The sequence shown here is derived from an EMBL/GenBank/DDBJ whole genome shotgun (WGS) entry which is preliminary data.</text>
</comment>
<name>K1M467_9LACO</name>
<evidence type="ECO:0000313" key="2">
    <source>
        <dbReference type="EMBL" id="EKB62181.1"/>
    </source>
</evidence>
<keyword evidence="1" id="KW-1133">Transmembrane helix</keyword>
<dbReference type="EMBL" id="AGZG01000115">
    <property type="protein sequence ID" value="EKB62181.1"/>
    <property type="molecule type" value="Genomic_DNA"/>
</dbReference>
<dbReference type="RefSeq" id="WP_005729890.1">
    <property type="nucleotide sequence ID" value="NZ_JH932275.1"/>
</dbReference>
<dbReference type="PATRIC" id="fig|883092.3.peg.2386"/>
<dbReference type="PROSITE" id="PS51257">
    <property type="entry name" value="PROKAR_LIPOPROTEIN"/>
    <property type="match status" value="1"/>
</dbReference>